<accession>A0A4R8ZZY6</accession>
<comment type="caution">
    <text evidence="1">The sequence shown here is derived from an EMBL/GenBank/DDBJ whole genome shotgun (WGS) entry which is preliminary data.</text>
</comment>
<dbReference type="EMBL" id="SOHE01000048">
    <property type="protein sequence ID" value="TFD49626.1"/>
    <property type="molecule type" value="Genomic_DNA"/>
</dbReference>
<dbReference type="OrthoDB" id="5125921at2"/>
<reference evidence="1 2" key="1">
    <citation type="submission" date="2019-03" db="EMBL/GenBank/DDBJ databases">
        <title>Genomics of glacier-inhabiting Cryobacterium strains.</title>
        <authorList>
            <person name="Liu Q."/>
            <person name="Xin Y.-H."/>
        </authorList>
    </citation>
    <scope>NUCLEOTIDE SEQUENCE [LARGE SCALE GENOMIC DNA]</scope>
    <source>
        <strain evidence="1 2">Hh14</strain>
    </source>
</reference>
<dbReference type="AlphaFoldDB" id="A0A4R8ZZY6"/>
<proteinExistence type="predicted"/>
<dbReference type="Proteomes" id="UP000297447">
    <property type="component" value="Unassembled WGS sequence"/>
</dbReference>
<protein>
    <submittedName>
        <fullName evidence="1">Uncharacterized protein</fullName>
    </submittedName>
</protein>
<gene>
    <name evidence="1" type="ORF">E3T55_11150</name>
</gene>
<sequence length="63" mass="6896">MQQLGRSVRIDQISVRYHPSTDAAERGVLLPQAGGAMQHSVLSLRQPRAHHGQVVGWIVSVRG</sequence>
<evidence type="ECO:0000313" key="1">
    <source>
        <dbReference type="EMBL" id="TFD49626.1"/>
    </source>
</evidence>
<evidence type="ECO:0000313" key="2">
    <source>
        <dbReference type="Proteomes" id="UP000297447"/>
    </source>
</evidence>
<organism evidence="1 2">
    <name type="scientific">Cryobacterium frigoriphilum</name>
    <dbReference type="NCBI Taxonomy" id="1259150"/>
    <lineage>
        <taxon>Bacteria</taxon>
        <taxon>Bacillati</taxon>
        <taxon>Actinomycetota</taxon>
        <taxon>Actinomycetes</taxon>
        <taxon>Micrococcales</taxon>
        <taxon>Microbacteriaceae</taxon>
        <taxon>Cryobacterium</taxon>
    </lineage>
</organism>
<dbReference type="RefSeq" id="WP_134519645.1">
    <property type="nucleotide sequence ID" value="NZ_SOHE01000048.1"/>
</dbReference>
<name>A0A4R8ZZY6_9MICO</name>
<keyword evidence="2" id="KW-1185">Reference proteome</keyword>